<feature type="compositionally biased region" description="Low complexity" evidence="1">
    <location>
        <begin position="179"/>
        <end position="191"/>
    </location>
</feature>
<feature type="region of interest" description="Disordered" evidence="1">
    <location>
        <begin position="14"/>
        <end position="46"/>
    </location>
</feature>
<feature type="compositionally biased region" description="Polar residues" evidence="1">
    <location>
        <begin position="627"/>
        <end position="642"/>
    </location>
</feature>
<feature type="compositionally biased region" description="Polar residues" evidence="1">
    <location>
        <begin position="404"/>
        <end position="414"/>
    </location>
</feature>
<feature type="compositionally biased region" description="Basic and acidic residues" evidence="1">
    <location>
        <begin position="463"/>
        <end position="472"/>
    </location>
</feature>
<feature type="compositionally biased region" description="Basic residues" evidence="1">
    <location>
        <begin position="718"/>
        <end position="727"/>
    </location>
</feature>
<protein>
    <submittedName>
        <fullName evidence="2">Uncharacterized protein</fullName>
    </submittedName>
</protein>
<keyword evidence="3" id="KW-1185">Reference proteome</keyword>
<evidence type="ECO:0000313" key="3">
    <source>
        <dbReference type="Proteomes" id="UP000247409"/>
    </source>
</evidence>
<evidence type="ECO:0000256" key="1">
    <source>
        <dbReference type="SAM" id="MobiDB-lite"/>
    </source>
</evidence>
<feature type="compositionally biased region" description="Basic residues" evidence="1">
    <location>
        <begin position="166"/>
        <end position="178"/>
    </location>
</feature>
<accession>A0A2V3IRB7</accession>
<comment type="caution">
    <text evidence="2">The sequence shown here is derived from an EMBL/GenBank/DDBJ whole genome shotgun (WGS) entry which is preliminary data.</text>
</comment>
<feature type="region of interest" description="Disordered" evidence="1">
    <location>
        <begin position="103"/>
        <end position="245"/>
    </location>
</feature>
<proteinExistence type="predicted"/>
<name>A0A2V3IRB7_9FLOR</name>
<dbReference type="EMBL" id="NBIV01000084">
    <property type="protein sequence ID" value="PXF44643.1"/>
    <property type="molecule type" value="Genomic_DNA"/>
</dbReference>
<feature type="region of interest" description="Disordered" evidence="1">
    <location>
        <begin position="710"/>
        <end position="771"/>
    </location>
</feature>
<feature type="compositionally biased region" description="Basic and acidic residues" evidence="1">
    <location>
        <begin position="531"/>
        <end position="541"/>
    </location>
</feature>
<feature type="region of interest" description="Disordered" evidence="1">
    <location>
        <begin position="375"/>
        <end position="646"/>
    </location>
</feature>
<feature type="compositionally biased region" description="Low complexity" evidence="1">
    <location>
        <begin position="115"/>
        <end position="125"/>
    </location>
</feature>
<feature type="compositionally biased region" description="Low complexity" evidence="1">
    <location>
        <begin position="479"/>
        <end position="492"/>
    </location>
</feature>
<feature type="compositionally biased region" description="Polar residues" evidence="1">
    <location>
        <begin position="317"/>
        <end position="330"/>
    </location>
</feature>
<feature type="region of interest" description="Disordered" evidence="1">
    <location>
        <begin position="255"/>
        <end position="274"/>
    </location>
</feature>
<feature type="compositionally biased region" description="Low complexity" evidence="1">
    <location>
        <begin position="28"/>
        <end position="46"/>
    </location>
</feature>
<gene>
    <name evidence="2" type="ORF">BWQ96_05585</name>
</gene>
<reference evidence="2 3" key="1">
    <citation type="journal article" date="2018" name="Mol. Biol. Evol.">
        <title>Analysis of the draft genome of the red seaweed Gracilariopsis chorda provides insights into genome size evolution in Rhodophyta.</title>
        <authorList>
            <person name="Lee J."/>
            <person name="Yang E.C."/>
            <person name="Graf L."/>
            <person name="Yang J.H."/>
            <person name="Qiu H."/>
            <person name="Zel Zion U."/>
            <person name="Chan C.X."/>
            <person name="Stephens T.G."/>
            <person name="Weber A.P.M."/>
            <person name="Boo G.H."/>
            <person name="Boo S.M."/>
            <person name="Kim K.M."/>
            <person name="Shin Y."/>
            <person name="Jung M."/>
            <person name="Lee S.J."/>
            <person name="Yim H.S."/>
            <person name="Lee J.H."/>
            <person name="Bhattacharya D."/>
            <person name="Yoon H.S."/>
        </authorList>
    </citation>
    <scope>NUCLEOTIDE SEQUENCE [LARGE SCALE GENOMIC DNA]</scope>
    <source>
        <strain evidence="2 3">SKKU-2015</strain>
        <tissue evidence="2">Whole body</tissue>
    </source>
</reference>
<organism evidence="2 3">
    <name type="scientific">Gracilariopsis chorda</name>
    <dbReference type="NCBI Taxonomy" id="448386"/>
    <lineage>
        <taxon>Eukaryota</taxon>
        <taxon>Rhodophyta</taxon>
        <taxon>Florideophyceae</taxon>
        <taxon>Rhodymeniophycidae</taxon>
        <taxon>Gracilariales</taxon>
        <taxon>Gracilariaceae</taxon>
        <taxon>Gracilariopsis</taxon>
    </lineage>
</organism>
<feature type="compositionally biased region" description="Pro residues" evidence="1">
    <location>
        <begin position="739"/>
        <end position="771"/>
    </location>
</feature>
<feature type="compositionally biased region" description="Polar residues" evidence="1">
    <location>
        <begin position="139"/>
        <end position="158"/>
    </location>
</feature>
<dbReference type="AlphaFoldDB" id="A0A2V3IRB7"/>
<evidence type="ECO:0000313" key="2">
    <source>
        <dbReference type="EMBL" id="PXF44643.1"/>
    </source>
</evidence>
<sequence length="771" mass="84392">MRFLGCFSRSNAVFDTPPRSLPDKQHQTPTSTNPNPSSINSNFVPSSIPELHPEYAHSEPYCFAARTDSARLLVEKQRAIQSTNILNARAIQQEPEQPVVVVRGPSYKPHNSSQPRSPSKSNPSTPTRPPRPVSLKVESPTTFNENFIDSDDSLTPQDENADLNRSNHHSSRSPRRKSSVSSTAMSPTSSSKKSRSKKNRKKSLSKSKSSFRIRSKSAKSVNSRKRSKTINRSSRHSSDPSISISDAVVSESVSRLPASATNSTIPSPPASDFDEQDMSLIEDHIKPHLDNTPAELLAPIRVPRMSHAFSHKPSASPVLSNDSWGPQDSSSQRRYEDVEGDNSSSGLVSFPPVGKGRVVHKANYPSRAPEFPLYAPPSPLHGSSPSGSNTLRAKRKSKPYLLSDSATDNQTFNPPVTIDERVLPADLPVDSLPALSPSKRPMPSADPAPTMEYSRPSPAKQAAARDRVRSDESFPPPMQSKSQSKIQPQSIMRRSTSNKRKTVSFHTAAPTIIEPNTRAPSYSVPRTALLSKEDIKPELPIKQRPALRKARDSVKIASSSIPRSFDTRDDAPSSTEQNSEDDSFAEHPSTGPTSGALLDFRRPEALQTGAPRRSATQNIAMAASSAAEDNSLSENRNMSDFSAGSDESFIARASRRMSTRIVKDRQELKEASKRQSKAVAEAMASQIRGVPKSAMLAYSENDIVLAESFEDDDSSRVSLRRKSRQVKSVRMPEFTPGVVPKPPPPPPFAPPPPRTKSWRQPPPPPVSPLPQ</sequence>
<feature type="region of interest" description="Disordered" evidence="1">
    <location>
        <begin position="309"/>
        <end position="354"/>
    </location>
</feature>
<feature type="compositionally biased region" description="Basic residues" evidence="1">
    <location>
        <begin position="192"/>
        <end position="235"/>
    </location>
</feature>
<dbReference type="Proteomes" id="UP000247409">
    <property type="component" value="Unassembled WGS sequence"/>
</dbReference>
<dbReference type="OrthoDB" id="10516984at2759"/>